<dbReference type="EMBL" id="CP030926">
    <property type="protein sequence ID" value="AXN38113.1"/>
    <property type="molecule type" value="Genomic_DNA"/>
</dbReference>
<name>A0AAX0S6T8_9BACI</name>
<dbReference type="EMBL" id="NUEQ01000014">
    <property type="protein sequence ID" value="PEJ34241.1"/>
    <property type="molecule type" value="Genomic_DNA"/>
</dbReference>
<organism evidence="2 3">
    <name type="scientific">Peribacillus butanolivorans</name>
    <dbReference type="NCBI Taxonomy" id="421767"/>
    <lineage>
        <taxon>Bacteria</taxon>
        <taxon>Bacillati</taxon>
        <taxon>Bacillota</taxon>
        <taxon>Bacilli</taxon>
        <taxon>Bacillales</taxon>
        <taxon>Bacillaceae</taxon>
        <taxon>Peribacillus</taxon>
    </lineage>
</organism>
<dbReference type="KEGG" id="pbut:DTO10_06490"/>
<dbReference type="PROSITE" id="PS51257">
    <property type="entry name" value="PROKAR_LIPOPROTEIN"/>
    <property type="match status" value="1"/>
</dbReference>
<accession>A0AAX0S6T8</accession>
<gene>
    <name evidence="2" type="ORF">CN689_08845</name>
    <name evidence="1" type="ORF">DTO10_06490</name>
</gene>
<evidence type="ECO:0008006" key="5">
    <source>
        <dbReference type="Google" id="ProtNLM"/>
    </source>
</evidence>
<dbReference type="AlphaFoldDB" id="A0AAX0S6T8"/>
<evidence type="ECO:0000313" key="1">
    <source>
        <dbReference type="EMBL" id="AXN38113.1"/>
    </source>
</evidence>
<keyword evidence="4" id="KW-1185">Reference proteome</keyword>
<dbReference type="Proteomes" id="UP000220106">
    <property type="component" value="Unassembled WGS sequence"/>
</dbReference>
<evidence type="ECO:0000313" key="4">
    <source>
        <dbReference type="Proteomes" id="UP000260457"/>
    </source>
</evidence>
<evidence type="ECO:0000313" key="2">
    <source>
        <dbReference type="EMBL" id="PEJ34241.1"/>
    </source>
</evidence>
<sequence>MLFQKMTVGFLVVCFLAACDEQQIIKKEMIQIQRKQKCKIHPPVISHLTMHRSIWGNICIAIG</sequence>
<reference evidence="1 4" key="2">
    <citation type="submission" date="2018-07" db="EMBL/GenBank/DDBJ databases">
        <title>The molecular basis for the intramolecular migration of carboxyl group in the catabolism of para-hydroxybenzoate via gentisate.</title>
        <authorList>
            <person name="Zhao H."/>
            <person name="Xu Y."/>
            <person name="Lin S."/>
            <person name="Spain J.C."/>
            <person name="Zhou N.-Y."/>
        </authorList>
    </citation>
    <scope>NUCLEOTIDE SEQUENCE [LARGE SCALE GENOMIC DNA]</scope>
    <source>
        <strain evidence="1 4">PHB-7a</strain>
    </source>
</reference>
<evidence type="ECO:0000313" key="3">
    <source>
        <dbReference type="Proteomes" id="UP000220106"/>
    </source>
</evidence>
<dbReference type="Proteomes" id="UP000260457">
    <property type="component" value="Chromosome"/>
</dbReference>
<reference evidence="2 3" key="1">
    <citation type="submission" date="2017-09" db="EMBL/GenBank/DDBJ databases">
        <title>Large-scale bioinformatics analysis of Bacillus genomes uncovers conserved roles of natural products in bacterial physiology.</title>
        <authorList>
            <consortium name="Agbiome Team Llc"/>
            <person name="Bleich R.M."/>
            <person name="Kirk G.J."/>
            <person name="Santa Maria K.C."/>
            <person name="Allen S.E."/>
            <person name="Farag S."/>
            <person name="Shank E.A."/>
            <person name="Bowers A."/>
        </authorList>
    </citation>
    <scope>NUCLEOTIDE SEQUENCE [LARGE SCALE GENOMIC DNA]</scope>
    <source>
        <strain evidence="2 3">AFS003229</strain>
    </source>
</reference>
<proteinExistence type="predicted"/>
<protein>
    <recommendedName>
        <fullName evidence="5">Lipoprotein</fullName>
    </recommendedName>
</protein>